<accession>A0AA48M348</accession>
<protein>
    <submittedName>
        <fullName evidence="1">Uncharacterized protein</fullName>
    </submittedName>
</protein>
<gene>
    <name evidence="1" type="ORF">AMST5_02279</name>
</gene>
<proteinExistence type="predicted"/>
<reference evidence="1" key="1">
    <citation type="submission" date="2023-07" db="EMBL/GenBank/DDBJ databases">
        <authorList>
            <person name="Pelsma A.J. K."/>
        </authorList>
    </citation>
    <scope>NUCLEOTIDE SEQUENCE</scope>
</reference>
<organism evidence="1">
    <name type="scientific">freshwater sediment metagenome</name>
    <dbReference type="NCBI Taxonomy" id="556182"/>
    <lineage>
        <taxon>unclassified sequences</taxon>
        <taxon>metagenomes</taxon>
        <taxon>ecological metagenomes</taxon>
    </lineage>
</organism>
<dbReference type="AlphaFoldDB" id="A0AA48M348"/>
<dbReference type="EMBL" id="OY288114">
    <property type="protein sequence ID" value="CAJ0870972.1"/>
    <property type="molecule type" value="Genomic_DNA"/>
</dbReference>
<name>A0AA48M348_9ZZZZ</name>
<sequence>MSIAVEARDESSATKALQARYGTENLIEIRGVEESENPERMSQAEADVRNKVMLGLPAAWFALVKWVLLGSLRK</sequence>
<evidence type="ECO:0000313" key="1">
    <source>
        <dbReference type="EMBL" id="CAJ0870972.1"/>
    </source>
</evidence>